<dbReference type="PROSITE" id="PS51778">
    <property type="entry name" value="VAST"/>
    <property type="match status" value="1"/>
</dbReference>
<dbReference type="Proteomes" id="UP001186944">
    <property type="component" value="Unassembled WGS sequence"/>
</dbReference>
<feature type="compositionally biased region" description="Acidic residues" evidence="5">
    <location>
        <begin position="491"/>
        <end position="506"/>
    </location>
</feature>
<evidence type="ECO:0000259" key="7">
    <source>
        <dbReference type="PROSITE" id="PS51778"/>
    </source>
</evidence>
<dbReference type="Pfam" id="PF16016">
    <property type="entry name" value="VASt"/>
    <property type="match status" value="1"/>
</dbReference>
<comment type="subcellular location">
    <subcellularLocation>
        <location evidence="1">Membrane</location>
        <topology evidence="1">Single-pass membrane protein</topology>
    </subcellularLocation>
</comment>
<feature type="region of interest" description="Disordered" evidence="5">
    <location>
        <begin position="79"/>
        <end position="153"/>
    </location>
</feature>
<feature type="region of interest" description="Disordered" evidence="5">
    <location>
        <begin position="767"/>
        <end position="788"/>
    </location>
</feature>
<evidence type="ECO:0000256" key="1">
    <source>
        <dbReference type="ARBA" id="ARBA00004167"/>
    </source>
</evidence>
<dbReference type="InterPro" id="IPR004182">
    <property type="entry name" value="GRAM"/>
</dbReference>
<keyword evidence="3 6" id="KW-1133">Transmembrane helix</keyword>
<feature type="transmembrane region" description="Helical" evidence="6">
    <location>
        <begin position="801"/>
        <end position="821"/>
    </location>
</feature>
<dbReference type="InterPro" id="IPR051482">
    <property type="entry name" value="Cholesterol_transport"/>
</dbReference>
<feature type="region of interest" description="Disordered" evidence="5">
    <location>
        <begin position="524"/>
        <end position="545"/>
    </location>
</feature>
<dbReference type="Pfam" id="PF02893">
    <property type="entry name" value="GRAM"/>
    <property type="match status" value="1"/>
</dbReference>
<feature type="compositionally biased region" description="Polar residues" evidence="5">
    <location>
        <begin position="287"/>
        <end position="299"/>
    </location>
</feature>
<dbReference type="GO" id="GO:0032366">
    <property type="term" value="P:intracellular sterol transport"/>
    <property type="evidence" value="ECO:0007669"/>
    <property type="project" value="TreeGrafter"/>
</dbReference>
<evidence type="ECO:0000256" key="2">
    <source>
        <dbReference type="ARBA" id="ARBA00022692"/>
    </source>
</evidence>
<dbReference type="EMBL" id="VSWD01000002">
    <property type="protein sequence ID" value="KAK3107270.1"/>
    <property type="molecule type" value="Genomic_DNA"/>
</dbReference>
<evidence type="ECO:0000256" key="3">
    <source>
        <dbReference type="ARBA" id="ARBA00022989"/>
    </source>
</evidence>
<feature type="compositionally biased region" description="Polar residues" evidence="5">
    <location>
        <begin position="772"/>
        <end position="785"/>
    </location>
</feature>
<evidence type="ECO:0000256" key="6">
    <source>
        <dbReference type="SAM" id="Phobius"/>
    </source>
</evidence>
<feature type="domain" description="VASt" evidence="7">
    <location>
        <begin position="554"/>
        <end position="726"/>
    </location>
</feature>
<feature type="compositionally biased region" description="Low complexity" evidence="5">
    <location>
        <begin position="241"/>
        <end position="256"/>
    </location>
</feature>
<name>A0AA88YKD2_PINIB</name>
<proteinExistence type="predicted"/>
<keyword evidence="9" id="KW-1185">Reference proteome</keyword>
<keyword evidence="2 6" id="KW-0812">Transmembrane</keyword>
<dbReference type="CDD" id="cd13220">
    <property type="entry name" value="PH-GRAM_GRAMDC"/>
    <property type="match status" value="1"/>
</dbReference>
<accession>A0AA88YKD2</accession>
<dbReference type="InterPro" id="IPR011993">
    <property type="entry name" value="PH-like_dom_sf"/>
</dbReference>
<evidence type="ECO:0000313" key="9">
    <source>
        <dbReference type="Proteomes" id="UP001186944"/>
    </source>
</evidence>
<dbReference type="FunFam" id="2.30.29.30:FF:000008">
    <property type="entry name" value="GRAM domain containing 1B"/>
    <property type="match status" value="1"/>
</dbReference>
<feature type="region of interest" description="Disordered" evidence="5">
    <location>
        <begin position="192"/>
        <end position="261"/>
    </location>
</feature>
<keyword evidence="4 6" id="KW-0472">Membrane</keyword>
<feature type="region of interest" description="Disordered" evidence="5">
    <location>
        <begin position="477"/>
        <end position="507"/>
    </location>
</feature>
<gene>
    <name evidence="8" type="ORF">FSP39_010805</name>
</gene>
<feature type="region of interest" description="Disordered" evidence="5">
    <location>
        <begin position="286"/>
        <end position="321"/>
    </location>
</feature>
<dbReference type="SMART" id="SM00568">
    <property type="entry name" value="GRAM"/>
    <property type="match status" value="1"/>
</dbReference>
<evidence type="ECO:0000256" key="4">
    <source>
        <dbReference type="ARBA" id="ARBA00023136"/>
    </source>
</evidence>
<protein>
    <recommendedName>
        <fullName evidence="7">VASt domain-containing protein</fullName>
    </recommendedName>
</protein>
<feature type="compositionally biased region" description="Basic and acidic residues" evidence="5">
    <location>
        <begin position="210"/>
        <end position="229"/>
    </location>
</feature>
<dbReference type="PANTHER" id="PTHR23319">
    <property type="entry name" value="GRAM DOMAIN CONTAINING 1B, ISOFORM E"/>
    <property type="match status" value="1"/>
</dbReference>
<dbReference type="GO" id="GO:0032934">
    <property type="term" value="F:sterol binding"/>
    <property type="evidence" value="ECO:0007669"/>
    <property type="project" value="TreeGrafter"/>
</dbReference>
<dbReference type="InterPro" id="IPR031968">
    <property type="entry name" value="VASt"/>
</dbReference>
<evidence type="ECO:0000313" key="8">
    <source>
        <dbReference type="EMBL" id="KAK3107270.1"/>
    </source>
</evidence>
<sequence length="901" mass="103530">MWKPKGNLRFPTRFQVVSIVETSSYTGLQGMETKRKLEVSNPIPSGFHRGNRAVSAFQTHGNHWFPLWKPGGNHMETPGFHVVSTRFPSKSRSGDGGSSISSEESANTSDKNTESPKKRFSKVKSAPLLDHMDIQHERTHNRKPSDPDNQKVKDTQYTHSLNIETTDNQSFLYKNDENSSGVHLEVAYDRKSSSVTFSQDSEIPAPVSQSEKRGSFEDQKSGPGQERRSYSGTPVVRTPSDNKASDSGSSKSSSEYRSARLREKSFEKSLENILDKCSEKSADLSLSVESKNGGQSDISKSFDDSSLAGSSKKSDKKKRSQPWYTVLSPTYKSRSEDFKKQFKEVPQEERLIVDYSCALQKEILVQGRMYITQNWICFYANIFRWETVLTIPCKEVTAITKEKTARVIPNAIQICTDKEKYFFTSLGNRDKTYMMLFRMWQNALLQQPMNPQELWQWIHYNYGDDLYLTSDDEDYVAPDEDIKDPSKKDNEDSELAIPEEEEEEEGGMGALCKEAGMIEALGSTRSATAELPTDQSDTTEDEEEVVIPPEHKHFTRCYLDETLTMPVERVYEMIFTKSDFYVRLFERAARKDLQYGEWSNGPGSGKKTRNISYVIPLNYSIGPKSAKTEEKQILYSSSKEGSVYLIDTEVICNGIPYGDTFMVMNRYTLSRISPLKSRLQISTDMRYKKSVWGVVKSMIEKNTFQGCMDYFNMLTTHLHQEALKYEKTENHQQHLKRKLRKKRSRGAHTPQESIRQKLVSRHLSLMEKRQQTKSNASPPSPTRNVSVHREETLNKLNADTLVRVILVVLVLLVMFNAVLFYKLWYLESYTNFLYFPRRGAHIDDMQNYPKTQEDWVQLLRQQQHLHDNEIDKWNEVLGSSITLIDEVNLTMNIRLPGFCLL</sequence>
<dbReference type="GO" id="GO:0140268">
    <property type="term" value="C:endoplasmic reticulum-plasma membrane contact site"/>
    <property type="evidence" value="ECO:0007669"/>
    <property type="project" value="TreeGrafter"/>
</dbReference>
<organism evidence="8 9">
    <name type="scientific">Pinctada imbricata</name>
    <name type="common">Atlantic pearl-oyster</name>
    <name type="synonym">Pinctada martensii</name>
    <dbReference type="NCBI Taxonomy" id="66713"/>
    <lineage>
        <taxon>Eukaryota</taxon>
        <taxon>Metazoa</taxon>
        <taxon>Spiralia</taxon>
        <taxon>Lophotrochozoa</taxon>
        <taxon>Mollusca</taxon>
        <taxon>Bivalvia</taxon>
        <taxon>Autobranchia</taxon>
        <taxon>Pteriomorphia</taxon>
        <taxon>Pterioida</taxon>
        <taxon>Pterioidea</taxon>
        <taxon>Pteriidae</taxon>
        <taxon>Pinctada</taxon>
    </lineage>
</organism>
<evidence type="ECO:0000256" key="5">
    <source>
        <dbReference type="SAM" id="MobiDB-lite"/>
    </source>
</evidence>
<reference evidence="8" key="1">
    <citation type="submission" date="2019-08" db="EMBL/GenBank/DDBJ databases">
        <title>The improved chromosome-level genome for the pearl oyster Pinctada fucata martensii using PacBio sequencing and Hi-C.</title>
        <authorList>
            <person name="Zheng Z."/>
        </authorList>
    </citation>
    <scope>NUCLEOTIDE SEQUENCE</scope>
    <source>
        <strain evidence="8">ZZ-2019</strain>
        <tissue evidence="8">Adductor muscle</tissue>
    </source>
</reference>
<dbReference type="AlphaFoldDB" id="A0AA88YKD2"/>
<feature type="compositionally biased region" description="Low complexity" evidence="5">
    <location>
        <begin position="98"/>
        <end position="109"/>
    </location>
</feature>
<dbReference type="GO" id="GO:0005886">
    <property type="term" value="C:plasma membrane"/>
    <property type="evidence" value="ECO:0007669"/>
    <property type="project" value="TreeGrafter"/>
</dbReference>
<feature type="compositionally biased region" description="Basic and acidic residues" evidence="5">
    <location>
        <begin position="130"/>
        <end position="153"/>
    </location>
</feature>
<dbReference type="Gene3D" id="2.30.29.30">
    <property type="entry name" value="Pleckstrin-homology domain (PH domain)/Phosphotyrosine-binding domain (PTB)"/>
    <property type="match status" value="1"/>
</dbReference>
<dbReference type="GO" id="GO:0005789">
    <property type="term" value="C:endoplasmic reticulum membrane"/>
    <property type="evidence" value="ECO:0007669"/>
    <property type="project" value="TreeGrafter"/>
</dbReference>
<dbReference type="GO" id="GO:0120015">
    <property type="term" value="F:sterol transfer activity"/>
    <property type="evidence" value="ECO:0007669"/>
    <property type="project" value="TreeGrafter"/>
</dbReference>
<dbReference type="PANTHER" id="PTHR23319:SF4">
    <property type="entry name" value="GRAM DOMAIN CONTAINING 1B, ISOFORM E"/>
    <property type="match status" value="1"/>
</dbReference>
<comment type="caution">
    <text evidence="8">The sequence shown here is derived from an EMBL/GenBank/DDBJ whole genome shotgun (WGS) entry which is preliminary data.</text>
</comment>